<feature type="domain" description="CBS" evidence="3">
    <location>
        <begin position="72"/>
        <end position="128"/>
    </location>
</feature>
<sequence>MAVIEEVMTRSVETCSPSSSVIEVAKKMKELDVGVMPLEEGNQLVGLVTDRDIVINGLAEKETGDFKARDVMTKDPECVHPDTDINEAFNLMSEKQIRRLPVVDQNNQLAGIVSIGDLAVKLNENRESGDALDQISRPAKPEK</sequence>
<evidence type="ECO:0000313" key="4">
    <source>
        <dbReference type="EMBL" id="TLS36902.1"/>
    </source>
</evidence>
<accession>A0A5R9EZY3</accession>
<name>A0A5R9EZY3_9BACL</name>
<dbReference type="InterPro" id="IPR000644">
    <property type="entry name" value="CBS_dom"/>
</dbReference>
<protein>
    <submittedName>
        <fullName evidence="4">CBS domain-containing protein</fullName>
    </submittedName>
</protein>
<dbReference type="CDD" id="cd04622">
    <property type="entry name" value="CBS_pair_HRP1_like"/>
    <property type="match status" value="1"/>
</dbReference>
<evidence type="ECO:0000313" key="5">
    <source>
        <dbReference type="Proteomes" id="UP000308230"/>
    </source>
</evidence>
<dbReference type="SMART" id="SM00116">
    <property type="entry name" value="CBS"/>
    <property type="match status" value="2"/>
</dbReference>
<dbReference type="PROSITE" id="PS51371">
    <property type="entry name" value="CBS"/>
    <property type="match status" value="2"/>
</dbReference>
<dbReference type="Pfam" id="PF00571">
    <property type="entry name" value="CBS"/>
    <property type="match status" value="2"/>
</dbReference>
<dbReference type="AlphaFoldDB" id="A0A5R9EZY3"/>
<dbReference type="PANTHER" id="PTHR43080">
    <property type="entry name" value="CBS DOMAIN-CONTAINING PROTEIN CBSX3, MITOCHONDRIAL"/>
    <property type="match status" value="1"/>
</dbReference>
<dbReference type="InterPro" id="IPR051257">
    <property type="entry name" value="Diverse_CBS-Domain"/>
</dbReference>
<proteinExistence type="predicted"/>
<keyword evidence="5" id="KW-1185">Reference proteome</keyword>
<reference evidence="4 5" key="1">
    <citation type="submission" date="2019-04" db="EMBL/GenBank/DDBJ databases">
        <title>Bacillus caeni sp. nov., a bacterium isolated from mangrove sediment.</title>
        <authorList>
            <person name="Huang H."/>
            <person name="Mo K."/>
            <person name="Hu Y."/>
        </authorList>
    </citation>
    <scope>NUCLEOTIDE SEQUENCE [LARGE SCALE GENOMIC DNA]</scope>
    <source>
        <strain evidence="4 5">HB172195</strain>
    </source>
</reference>
<feature type="domain" description="CBS" evidence="3">
    <location>
        <begin position="8"/>
        <end position="63"/>
    </location>
</feature>
<comment type="caution">
    <text evidence="4">The sequence shown here is derived from an EMBL/GenBank/DDBJ whole genome shotgun (WGS) entry which is preliminary data.</text>
</comment>
<dbReference type="SUPFAM" id="SSF54631">
    <property type="entry name" value="CBS-domain pair"/>
    <property type="match status" value="1"/>
</dbReference>
<dbReference type="RefSeq" id="WP_138127100.1">
    <property type="nucleotide sequence ID" value="NZ_SWLG01000008.1"/>
</dbReference>
<evidence type="ECO:0000256" key="1">
    <source>
        <dbReference type="ARBA" id="ARBA00023122"/>
    </source>
</evidence>
<dbReference type="EMBL" id="SWLG01000008">
    <property type="protein sequence ID" value="TLS36902.1"/>
    <property type="molecule type" value="Genomic_DNA"/>
</dbReference>
<dbReference type="PANTHER" id="PTHR43080:SF2">
    <property type="entry name" value="CBS DOMAIN-CONTAINING PROTEIN"/>
    <property type="match status" value="1"/>
</dbReference>
<organism evidence="4 5">
    <name type="scientific">Exobacillus caeni</name>
    <dbReference type="NCBI Taxonomy" id="2574798"/>
    <lineage>
        <taxon>Bacteria</taxon>
        <taxon>Bacillati</taxon>
        <taxon>Bacillota</taxon>
        <taxon>Bacilli</taxon>
        <taxon>Bacillales</taxon>
        <taxon>Guptibacillaceae</taxon>
        <taxon>Exobacillus</taxon>
    </lineage>
</organism>
<dbReference type="Proteomes" id="UP000308230">
    <property type="component" value="Unassembled WGS sequence"/>
</dbReference>
<evidence type="ECO:0000259" key="3">
    <source>
        <dbReference type="PROSITE" id="PS51371"/>
    </source>
</evidence>
<dbReference type="OrthoDB" id="9802114at2"/>
<keyword evidence="1 2" id="KW-0129">CBS domain</keyword>
<evidence type="ECO:0000256" key="2">
    <source>
        <dbReference type="PROSITE-ProRule" id="PRU00703"/>
    </source>
</evidence>
<dbReference type="Gene3D" id="3.10.580.10">
    <property type="entry name" value="CBS-domain"/>
    <property type="match status" value="1"/>
</dbReference>
<dbReference type="InterPro" id="IPR046342">
    <property type="entry name" value="CBS_dom_sf"/>
</dbReference>
<gene>
    <name evidence="4" type="ORF">FCL54_13175</name>
</gene>